<proteinExistence type="predicted"/>
<evidence type="ECO:0000313" key="3">
    <source>
        <dbReference type="EMBL" id="SHM73519.1"/>
    </source>
</evidence>
<dbReference type="EMBL" id="FRBL01000010">
    <property type="protein sequence ID" value="SHM73519.1"/>
    <property type="molecule type" value="Genomic_DNA"/>
</dbReference>
<protein>
    <submittedName>
        <fullName evidence="3">Putative beta-lactamase-inhibitor-like, PepSY-like</fullName>
    </submittedName>
</protein>
<dbReference type="AlphaFoldDB" id="A0A1M7L6D2"/>
<evidence type="ECO:0000313" key="4">
    <source>
        <dbReference type="Proteomes" id="UP000184420"/>
    </source>
</evidence>
<accession>A0A1M7L6D2</accession>
<gene>
    <name evidence="3" type="ORF">SAMN05444266_110159</name>
</gene>
<feature type="domain" description="Putative beta-lactamase-inhibitor-like PepSY-like" evidence="2">
    <location>
        <begin position="79"/>
        <end position="139"/>
    </location>
</feature>
<reference evidence="3 4" key="1">
    <citation type="submission" date="2016-11" db="EMBL/GenBank/DDBJ databases">
        <authorList>
            <person name="Jaros S."/>
            <person name="Januszkiewicz K."/>
            <person name="Wedrychowicz H."/>
        </authorList>
    </citation>
    <scope>NUCLEOTIDE SEQUENCE [LARGE SCALE GENOMIC DNA]</scope>
    <source>
        <strain evidence="3 4">DSM 27406</strain>
    </source>
</reference>
<dbReference type="Gene3D" id="3.10.450.360">
    <property type="match status" value="1"/>
</dbReference>
<keyword evidence="1" id="KW-0732">Signal</keyword>
<feature type="domain" description="Putative beta-lactamase-inhibitor-like PepSY-like" evidence="2">
    <location>
        <begin position="19"/>
        <end position="76"/>
    </location>
</feature>
<sequence>MKTFLLSIVLFAFAGYATAQDIPASQVPVAIVKAFKLKFPRTSKVEWEMKGNLYEAEFKVDRREYKALYDAAGKLQTYKREISPNELPAAVRNAIATQYKGFHIDDADRLEKNGKVYYQVDLDGKPHDEHVVFNANGTVANDVAYW</sequence>
<dbReference type="OrthoDB" id="1121502at2"/>
<evidence type="ECO:0000259" key="2">
    <source>
        <dbReference type="Pfam" id="PF11396"/>
    </source>
</evidence>
<feature type="chain" id="PRO_5012884372" evidence="1">
    <location>
        <begin position="20"/>
        <end position="146"/>
    </location>
</feature>
<name>A0A1M7L6D2_9BACT</name>
<dbReference type="Proteomes" id="UP000184420">
    <property type="component" value="Unassembled WGS sequence"/>
</dbReference>
<keyword evidence="4" id="KW-1185">Reference proteome</keyword>
<dbReference type="InterPro" id="IPR021533">
    <property type="entry name" value="PepSY-like"/>
</dbReference>
<organism evidence="3 4">
    <name type="scientific">Chitinophaga jiangningensis</name>
    <dbReference type="NCBI Taxonomy" id="1419482"/>
    <lineage>
        <taxon>Bacteria</taxon>
        <taxon>Pseudomonadati</taxon>
        <taxon>Bacteroidota</taxon>
        <taxon>Chitinophagia</taxon>
        <taxon>Chitinophagales</taxon>
        <taxon>Chitinophagaceae</taxon>
        <taxon>Chitinophaga</taxon>
    </lineage>
</organism>
<dbReference type="STRING" id="1419482.SAMN05444266_110159"/>
<dbReference type="Pfam" id="PF11396">
    <property type="entry name" value="PepSY_like"/>
    <property type="match status" value="2"/>
</dbReference>
<evidence type="ECO:0000256" key="1">
    <source>
        <dbReference type="SAM" id="SignalP"/>
    </source>
</evidence>
<dbReference type="RefSeq" id="WP_073086346.1">
    <property type="nucleotide sequence ID" value="NZ_FRBL01000010.1"/>
</dbReference>
<feature type="signal peptide" evidence="1">
    <location>
        <begin position="1"/>
        <end position="19"/>
    </location>
</feature>
<dbReference type="SUPFAM" id="SSF160574">
    <property type="entry name" value="BT0923-like"/>
    <property type="match status" value="1"/>
</dbReference>